<sequence>MVIPWRIWWRQKKRPELVLPNLGDNEKMEKSGIPTLQRCCNNPGIKPIERSTSEGSQQAAGTITADQIGLKMTQLGVLESAVLKYVLSLLDLLDNVAQVAFALCKMKMGMACGG</sequence>
<protein>
    <submittedName>
        <fullName evidence="1">Uncharacterized protein</fullName>
    </submittedName>
</protein>
<dbReference type="AlphaFoldDB" id="A0AAW0LXD8"/>
<proteinExistence type="predicted"/>
<comment type="caution">
    <text evidence="1">The sequence shown here is derived from an EMBL/GenBank/DDBJ whole genome shotgun (WGS) entry which is preliminary data.</text>
</comment>
<dbReference type="EMBL" id="PKMF04000038">
    <property type="protein sequence ID" value="KAK7856245.1"/>
    <property type="molecule type" value="Genomic_DNA"/>
</dbReference>
<gene>
    <name evidence="1" type="ORF">CFP56_024472</name>
</gene>
<keyword evidence="2" id="KW-1185">Reference proteome</keyword>
<name>A0AAW0LXD8_QUESU</name>
<organism evidence="1 2">
    <name type="scientific">Quercus suber</name>
    <name type="common">Cork oak</name>
    <dbReference type="NCBI Taxonomy" id="58331"/>
    <lineage>
        <taxon>Eukaryota</taxon>
        <taxon>Viridiplantae</taxon>
        <taxon>Streptophyta</taxon>
        <taxon>Embryophyta</taxon>
        <taxon>Tracheophyta</taxon>
        <taxon>Spermatophyta</taxon>
        <taxon>Magnoliopsida</taxon>
        <taxon>eudicotyledons</taxon>
        <taxon>Gunneridae</taxon>
        <taxon>Pentapetalae</taxon>
        <taxon>rosids</taxon>
        <taxon>fabids</taxon>
        <taxon>Fagales</taxon>
        <taxon>Fagaceae</taxon>
        <taxon>Quercus</taxon>
    </lineage>
</organism>
<evidence type="ECO:0000313" key="2">
    <source>
        <dbReference type="Proteomes" id="UP000237347"/>
    </source>
</evidence>
<dbReference type="Proteomes" id="UP000237347">
    <property type="component" value="Unassembled WGS sequence"/>
</dbReference>
<accession>A0AAW0LXD8</accession>
<evidence type="ECO:0000313" key="1">
    <source>
        <dbReference type="EMBL" id="KAK7856245.1"/>
    </source>
</evidence>
<reference evidence="1 2" key="1">
    <citation type="journal article" date="2018" name="Sci. Data">
        <title>The draft genome sequence of cork oak.</title>
        <authorList>
            <person name="Ramos A.M."/>
            <person name="Usie A."/>
            <person name="Barbosa P."/>
            <person name="Barros P.M."/>
            <person name="Capote T."/>
            <person name="Chaves I."/>
            <person name="Simoes F."/>
            <person name="Abreu I."/>
            <person name="Carrasquinho I."/>
            <person name="Faro C."/>
            <person name="Guimaraes J.B."/>
            <person name="Mendonca D."/>
            <person name="Nobrega F."/>
            <person name="Rodrigues L."/>
            <person name="Saibo N.J.M."/>
            <person name="Varela M.C."/>
            <person name="Egas C."/>
            <person name="Matos J."/>
            <person name="Miguel C.M."/>
            <person name="Oliveira M.M."/>
            <person name="Ricardo C.P."/>
            <person name="Goncalves S."/>
        </authorList>
    </citation>
    <scope>NUCLEOTIDE SEQUENCE [LARGE SCALE GENOMIC DNA]</scope>
    <source>
        <strain evidence="2">cv. HL8</strain>
    </source>
</reference>